<evidence type="ECO:0000259" key="6">
    <source>
        <dbReference type="Pfam" id="PF02826"/>
    </source>
</evidence>
<reference evidence="8" key="1">
    <citation type="submission" date="2016-11" db="EMBL/GenBank/DDBJ databases">
        <authorList>
            <person name="Varghese N."/>
            <person name="Submissions S."/>
        </authorList>
    </citation>
    <scope>NUCLEOTIDE SEQUENCE [LARGE SCALE GENOMIC DNA]</scope>
    <source>
        <strain evidence="8">CGMCC 1.8995</strain>
    </source>
</reference>
<evidence type="ECO:0000256" key="3">
    <source>
        <dbReference type="ARBA" id="ARBA00023027"/>
    </source>
</evidence>
<dbReference type="AlphaFoldDB" id="A0A1M5ITY8"/>
<dbReference type="InterPro" id="IPR006140">
    <property type="entry name" value="D-isomer_DH_NAD-bd"/>
</dbReference>
<dbReference type="Pfam" id="PF00389">
    <property type="entry name" value="2-Hacid_dh"/>
    <property type="match status" value="1"/>
</dbReference>
<organism evidence="7 8">
    <name type="scientific">Marisediminitalea aggregata</name>
    <dbReference type="NCBI Taxonomy" id="634436"/>
    <lineage>
        <taxon>Bacteria</taxon>
        <taxon>Pseudomonadati</taxon>
        <taxon>Pseudomonadota</taxon>
        <taxon>Gammaproteobacteria</taxon>
        <taxon>Alteromonadales</taxon>
        <taxon>Alteromonadaceae</taxon>
        <taxon>Marisediminitalea</taxon>
    </lineage>
</organism>
<keyword evidence="3" id="KW-0520">NAD</keyword>
<dbReference type="InterPro" id="IPR058205">
    <property type="entry name" value="D-LDH-like"/>
</dbReference>
<dbReference type="PROSITE" id="PS00065">
    <property type="entry name" value="D_2_HYDROXYACID_DH_1"/>
    <property type="match status" value="1"/>
</dbReference>
<keyword evidence="8" id="KW-1185">Reference proteome</keyword>
<dbReference type="GO" id="GO:0051287">
    <property type="term" value="F:NAD binding"/>
    <property type="evidence" value="ECO:0007669"/>
    <property type="project" value="InterPro"/>
</dbReference>
<dbReference type="InterPro" id="IPR036291">
    <property type="entry name" value="NAD(P)-bd_dom_sf"/>
</dbReference>
<evidence type="ECO:0000259" key="5">
    <source>
        <dbReference type="Pfam" id="PF00389"/>
    </source>
</evidence>
<proteinExistence type="inferred from homology"/>
<protein>
    <submittedName>
        <fullName evidence="7">D-lactate dehydrogenase</fullName>
    </submittedName>
</protein>
<dbReference type="InterPro" id="IPR029753">
    <property type="entry name" value="D-isomer_DH_CS"/>
</dbReference>
<comment type="similarity">
    <text evidence="1 4">Belongs to the D-isomer specific 2-hydroxyacid dehydrogenase family.</text>
</comment>
<dbReference type="RefSeq" id="WP_073321249.1">
    <property type="nucleotide sequence ID" value="NZ_FQWD01000003.1"/>
</dbReference>
<evidence type="ECO:0000313" key="7">
    <source>
        <dbReference type="EMBL" id="SHG31731.1"/>
    </source>
</evidence>
<dbReference type="STRING" id="634436.SAMN05216361_1807"/>
<dbReference type="PROSITE" id="PS00671">
    <property type="entry name" value="D_2_HYDROXYACID_DH_3"/>
    <property type="match status" value="1"/>
</dbReference>
<evidence type="ECO:0000256" key="1">
    <source>
        <dbReference type="ARBA" id="ARBA00005854"/>
    </source>
</evidence>
<dbReference type="PANTHER" id="PTHR43026:SF1">
    <property type="entry name" value="2-HYDROXYACID DEHYDROGENASE HOMOLOG 1-RELATED"/>
    <property type="match status" value="1"/>
</dbReference>
<dbReference type="OrthoDB" id="9805416at2"/>
<sequence length="344" mass="37765">MQSTPNVAMFSTQAYDKTSFAAHPLHANIKLSHFDIPLNAKTISLCQGFDTVCAFVNDQLDEAILTQLHASGVKHIAMRCAGYNNVDIDCAKQLGMAVSRVPAYSPEAVAEHALALIMTLNRKTHKAYNRVRDGNFDLNGLLGFTLHDKTVGVVGTGHIGAALVRLLSGFGCRILCYDPYPNDGLKALGAEYTDLSTLLSTSHIISLHCPLNEDSHHLINQQTLESMRDGVMLINTSRGGLIDSRAVINALKTHKLGYLGLDVYEMESELFFRDHSSEIIQDDVFERLATFHNVLITGHQGFFTVEALGQIAEVTLENMIGFSNGFKQPFANEAATETRFLIIP</sequence>
<dbReference type="SUPFAM" id="SSF51735">
    <property type="entry name" value="NAD(P)-binding Rossmann-fold domains"/>
    <property type="match status" value="1"/>
</dbReference>
<name>A0A1M5ITY8_9ALTE</name>
<evidence type="ECO:0000256" key="2">
    <source>
        <dbReference type="ARBA" id="ARBA00023002"/>
    </source>
</evidence>
<gene>
    <name evidence="7" type="ORF">SAMN05216361_1807</name>
</gene>
<evidence type="ECO:0000256" key="4">
    <source>
        <dbReference type="RuleBase" id="RU003719"/>
    </source>
</evidence>
<dbReference type="InterPro" id="IPR006139">
    <property type="entry name" value="D-isomer_2_OHA_DH_cat_dom"/>
</dbReference>
<dbReference type="GO" id="GO:0008720">
    <property type="term" value="F:D-lactate dehydrogenase (NAD+) activity"/>
    <property type="evidence" value="ECO:0007669"/>
    <property type="project" value="TreeGrafter"/>
</dbReference>
<dbReference type="SUPFAM" id="SSF52283">
    <property type="entry name" value="Formate/glycerate dehydrogenase catalytic domain-like"/>
    <property type="match status" value="1"/>
</dbReference>
<evidence type="ECO:0000313" key="8">
    <source>
        <dbReference type="Proteomes" id="UP000184520"/>
    </source>
</evidence>
<dbReference type="PANTHER" id="PTHR43026">
    <property type="entry name" value="2-HYDROXYACID DEHYDROGENASE HOMOLOG 1-RELATED"/>
    <property type="match status" value="1"/>
</dbReference>
<dbReference type="Pfam" id="PF02826">
    <property type="entry name" value="2-Hacid_dh_C"/>
    <property type="match status" value="1"/>
</dbReference>
<dbReference type="EMBL" id="FQWD01000003">
    <property type="protein sequence ID" value="SHG31731.1"/>
    <property type="molecule type" value="Genomic_DNA"/>
</dbReference>
<dbReference type="CDD" id="cd12183">
    <property type="entry name" value="LDH_like_2"/>
    <property type="match status" value="1"/>
</dbReference>
<dbReference type="PROSITE" id="PS00670">
    <property type="entry name" value="D_2_HYDROXYACID_DH_2"/>
    <property type="match status" value="1"/>
</dbReference>
<feature type="domain" description="D-isomer specific 2-hydroxyacid dehydrogenase NAD-binding" evidence="6">
    <location>
        <begin position="114"/>
        <end position="301"/>
    </location>
</feature>
<accession>A0A1M5ITY8</accession>
<dbReference type="Gene3D" id="3.40.50.720">
    <property type="entry name" value="NAD(P)-binding Rossmann-like Domain"/>
    <property type="match status" value="2"/>
</dbReference>
<dbReference type="Proteomes" id="UP000184520">
    <property type="component" value="Unassembled WGS sequence"/>
</dbReference>
<keyword evidence="2 4" id="KW-0560">Oxidoreductase</keyword>
<feature type="domain" description="D-isomer specific 2-hydroxyacid dehydrogenase catalytic" evidence="5">
    <location>
        <begin position="13"/>
        <end position="325"/>
    </location>
</feature>
<dbReference type="InterPro" id="IPR029752">
    <property type="entry name" value="D-isomer_DH_CS1"/>
</dbReference>
<dbReference type="FunFam" id="3.40.50.720:FF:000050">
    <property type="entry name" value="D-lactate dehydrogenase"/>
    <property type="match status" value="1"/>
</dbReference>